<protein>
    <submittedName>
        <fullName evidence="2">Uncharacterized conserved protein YjiS, DUF1127 family</fullName>
    </submittedName>
</protein>
<keyword evidence="3" id="KW-1185">Reference proteome</keyword>
<dbReference type="InterPro" id="IPR009506">
    <property type="entry name" value="YjiS-like"/>
</dbReference>
<dbReference type="OrthoDB" id="5588773at2"/>
<accession>A0A1G8LUK8</accession>
<evidence type="ECO:0000259" key="1">
    <source>
        <dbReference type="Pfam" id="PF06568"/>
    </source>
</evidence>
<gene>
    <name evidence="2" type="ORF">SAMN05216272_11291</name>
</gene>
<dbReference type="Proteomes" id="UP000199636">
    <property type="component" value="Unassembled WGS sequence"/>
</dbReference>
<dbReference type="EMBL" id="FNDS01000012">
    <property type="protein sequence ID" value="SDI59167.1"/>
    <property type="molecule type" value="Genomic_DNA"/>
</dbReference>
<sequence length="65" mass="7611">MDRTLGSLPLLSPARPHLKLFGLLRQWRQNVRTRRQLAEMSGRELADAGISHCQRAEELSRPFWR</sequence>
<feature type="domain" description="YjiS-like" evidence="1">
    <location>
        <begin position="20"/>
        <end position="55"/>
    </location>
</feature>
<dbReference type="Pfam" id="PF06568">
    <property type="entry name" value="YjiS-like"/>
    <property type="match status" value="1"/>
</dbReference>
<dbReference type="STRING" id="428992.SAMN05216272_11291"/>
<proteinExistence type="predicted"/>
<reference evidence="3" key="1">
    <citation type="submission" date="2016-10" db="EMBL/GenBank/DDBJ databases">
        <authorList>
            <person name="Varghese N."/>
            <person name="Submissions S."/>
        </authorList>
    </citation>
    <scope>NUCLEOTIDE SEQUENCE [LARGE SCALE GENOMIC DNA]</scope>
    <source>
        <strain evidence="3">CCM 7469</strain>
    </source>
</reference>
<evidence type="ECO:0000313" key="3">
    <source>
        <dbReference type="Proteomes" id="UP000199636"/>
    </source>
</evidence>
<name>A0A1G8LUK8_9PSED</name>
<organism evidence="2 3">
    <name type="scientific">Pseudomonas panipatensis</name>
    <dbReference type="NCBI Taxonomy" id="428992"/>
    <lineage>
        <taxon>Bacteria</taxon>
        <taxon>Pseudomonadati</taxon>
        <taxon>Pseudomonadota</taxon>
        <taxon>Gammaproteobacteria</taxon>
        <taxon>Pseudomonadales</taxon>
        <taxon>Pseudomonadaceae</taxon>
        <taxon>Pseudomonas</taxon>
    </lineage>
</organism>
<evidence type="ECO:0000313" key="2">
    <source>
        <dbReference type="EMBL" id="SDI59167.1"/>
    </source>
</evidence>
<dbReference type="RefSeq" id="WP_090267360.1">
    <property type="nucleotide sequence ID" value="NZ_FNDS01000012.1"/>
</dbReference>
<dbReference type="AlphaFoldDB" id="A0A1G8LUK8"/>